<feature type="domain" description="4'-phosphopantetheinyl transferase N-terminal" evidence="3">
    <location>
        <begin position="48"/>
        <end position="102"/>
    </location>
</feature>
<dbReference type="Pfam" id="PF01648">
    <property type="entry name" value="ACPS"/>
    <property type="match status" value="1"/>
</dbReference>
<dbReference type="OrthoDB" id="1190494at2"/>
<keyword evidence="5" id="KW-1185">Reference proteome</keyword>
<dbReference type="InterPro" id="IPR008278">
    <property type="entry name" value="4-PPantetheinyl_Trfase_dom"/>
</dbReference>
<feature type="domain" description="4'-phosphopantetheinyl transferase" evidence="2">
    <location>
        <begin position="107"/>
        <end position="187"/>
    </location>
</feature>
<reference evidence="5" key="1">
    <citation type="submission" date="2016-10" db="EMBL/GenBank/DDBJ databases">
        <authorList>
            <person name="Varghese N."/>
            <person name="Submissions S."/>
        </authorList>
    </citation>
    <scope>NUCLEOTIDE SEQUENCE [LARGE SCALE GENOMIC DNA]</scope>
    <source>
        <strain evidence="5">DSM 24740</strain>
    </source>
</reference>
<dbReference type="Proteomes" id="UP000199021">
    <property type="component" value="Unassembled WGS sequence"/>
</dbReference>
<dbReference type="GO" id="GO:0000287">
    <property type="term" value="F:magnesium ion binding"/>
    <property type="evidence" value="ECO:0007669"/>
    <property type="project" value="InterPro"/>
</dbReference>
<dbReference type="SUPFAM" id="SSF56214">
    <property type="entry name" value="4'-phosphopantetheinyl transferase"/>
    <property type="match status" value="2"/>
</dbReference>
<dbReference type="InParanoid" id="A0A1H9I4R3"/>
<dbReference type="GO" id="GO:0008897">
    <property type="term" value="F:holo-[acyl-carrier-protein] synthase activity"/>
    <property type="evidence" value="ECO:0007669"/>
    <property type="project" value="InterPro"/>
</dbReference>
<evidence type="ECO:0000313" key="4">
    <source>
        <dbReference type="EMBL" id="SEQ69492.1"/>
    </source>
</evidence>
<dbReference type="Gene3D" id="3.90.470.20">
    <property type="entry name" value="4'-phosphopantetheinyl transferase domain"/>
    <property type="match status" value="2"/>
</dbReference>
<evidence type="ECO:0000256" key="1">
    <source>
        <dbReference type="ARBA" id="ARBA00022679"/>
    </source>
</evidence>
<protein>
    <submittedName>
        <fullName evidence="4">4'-phosphopantetheinyl transferase EntD (Siderophore biosynthesis)</fullName>
    </submittedName>
</protein>
<dbReference type="AlphaFoldDB" id="A0A1H9I4R3"/>
<dbReference type="STRING" id="478744.SAMN05444359_11437"/>
<name>A0A1H9I4R3_9BACT</name>
<sequence length="221" mass="25643">MSIILHENLRLPGEWGLWHITESEAWLRENVELHPAELENLALIKGEGRRREFLAARILLHFMSGRAERGALLKDECGKPHLQDSTFHVSISHTVNYAAAIAHPNLCGIDVQRFVPRIRRLADKYIGAEEKQQLLPDHELIQHHIIWAAKEAVYKAYGRRQLDFREHIFIDFEGYKPNKTTASALLKKDDWEIFFDLDFRVYEDFVLVGAVERTFPVPPLS</sequence>
<gene>
    <name evidence="4" type="ORF">SAMN05444359_11437</name>
</gene>
<proteinExistence type="predicted"/>
<evidence type="ECO:0000313" key="5">
    <source>
        <dbReference type="Proteomes" id="UP000199021"/>
    </source>
</evidence>
<evidence type="ECO:0000259" key="3">
    <source>
        <dbReference type="Pfam" id="PF17837"/>
    </source>
</evidence>
<organism evidence="4 5">
    <name type="scientific">Neolewinella agarilytica</name>
    <dbReference type="NCBI Taxonomy" id="478744"/>
    <lineage>
        <taxon>Bacteria</taxon>
        <taxon>Pseudomonadati</taxon>
        <taxon>Bacteroidota</taxon>
        <taxon>Saprospiria</taxon>
        <taxon>Saprospirales</taxon>
        <taxon>Lewinellaceae</taxon>
        <taxon>Neolewinella</taxon>
    </lineage>
</organism>
<dbReference type="EMBL" id="FOFB01000014">
    <property type="protein sequence ID" value="SEQ69492.1"/>
    <property type="molecule type" value="Genomic_DNA"/>
</dbReference>
<accession>A0A1H9I4R3</accession>
<evidence type="ECO:0000259" key="2">
    <source>
        <dbReference type="Pfam" id="PF01648"/>
    </source>
</evidence>
<dbReference type="RefSeq" id="WP_090169286.1">
    <property type="nucleotide sequence ID" value="NZ_FOFB01000014.1"/>
</dbReference>
<dbReference type="Pfam" id="PF17837">
    <property type="entry name" value="4PPT_N"/>
    <property type="match status" value="1"/>
</dbReference>
<dbReference type="InterPro" id="IPR037143">
    <property type="entry name" value="4-PPantetheinyl_Trfase_dom_sf"/>
</dbReference>
<keyword evidence="1 4" id="KW-0808">Transferase</keyword>
<dbReference type="InterPro" id="IPR041354">
    <property type="entry name" value="4PPT_N"/>
</dbReference>